<dbReference type="Pfam" id="PF26243">
    <property type="entry name" value="DUF8056"/>
    <property type="match status" value="1"/>
</dbReference>
<name>A0AAE3K472_9EURY</name>
<organism evidence="3 4">
    <name type="scientific">Natranaeroarchaeum aerophilus</name>
    <dbReference type="NCBI Taxonomy" id="2917711"/>
    <lineage>
        <taxon>Archaea</taxon>
        <taxon>Methanobacteriati</taxon>
        <taxon>Methanobacteriota</taxon>
        <taxon>Stenosarchaea group</taxon>
        <taxon>Halobacteria</taxon>
        <taxon>Halobacteriales</taxon>
        <taxon>Natronoarchaeaceae</taxon>
        <taxon>Natranaeroarchaeum</taxon>
    </lineage>
</organism>
<dbReference type="Proteomes" id="UP001202674">
    <property type="component" value="Unassembled WGS sequence"/>
</dbReference>
<protein>
    <recommendedName>
        <fullName evidence="2">DUF8056 domain-containing protein</fullName>
    </recommendedName>
</protein>
<feature type="transmembrane region" description="Helical" evidence="1">
    <location>
        <begin position="73"/>
        <end position="97"/>
    </location>
</feature>
<proteinExistence type="predicted"/>
<dbReference type="EMBL" id="JAKRVY010000002">
    <property type="protein sequence ID" value="MCL9813028.1"/>
    <property type="molecule type" value="Genomic_DNA"/>
</dbReference>
<dbReference type="AlphaFoldDB" id="A0AAE3K472"/>
<evidence type="ECO:0000313" key="3">
    <source>
        <dbReference type="EMBL" id="MCL9813028.1"/>
    </source>
</evidence>
<evidence type="ECO:0000256" key="1">
    <source>
        <dbReference type="SAM" id="Phobius"/>
    </source>
</evidence>
<evidence type="ECO:0000313" key="4">
    <source>
        <dbReference type="Proteomes" id="UP001202674"/>
    </source>
</evidence>
<dbReference type="RefSeq" id="WP_250595201.1">
    <property type="nucleotide sequence ID" value="NZ_JAKRVY010000002.1"/>
</dbReference>
<dbReference type="InterPro" id="IPR058369">
    <property type="entry name" value="DUF8056"/>
</dbReference>
<keyword evidence="4" id="KW-1185">Reference proteome</keyword>
<keyword evidence="1" id="KW-1133">Transmembrane helix</keyword>
<evidence type="ECO:0000259" key="2">
    <source>
        <dbReference type="Pfam" id="PF26243"/>
    </source>
</evidence>
<keyword evidence="1" id="KW-0472">Membrane</keyword>
<accession>A0AAE3K472</accession>
<feature type="domain" description="DUF8056" evidence="2">
    <location>
        <begin position="14"/>
        <end position="177"/>
    </location>
</feature>
<keyword evidence="1" id="KW-0812">Transmembrane</keyword>
<feature type="transmembrane region" description="Helical" evidence="1">
    <location>
        <begin position="109"/>
        <end position="130"/>
    </location>
</feature>
<comment type="caution">
    <text evidence="3">The sequence shown here is derived from an EMBL/GenBank/DDBJ whole genome shotgun (WGS) entry which is preliminary data.</text>
</comment>
<gene>
    <name evidence="3" type="ORF">AArcSt11_05110</name>
</gene>
<sequence length="179" mass="18993">MTDAATDGAATESSSRSILRKSYGRTFRSSDSLLLRSYAVVSALVGLFMVALVLLGLPIWIDQTEGQTALNMIGRALLPLVGLALLAPLVGPVLYAAKNREKGRADRQGDAALGIAGYLFVASMYLALVISAPADARSDPPALLAPVIEFLYGLPSLTGLLPPVIGAILIFAVQRWIWR</sequence>
<reference evidence="3 4" key="1">
    <citation type="journal article" date="2022" name="Syst. Appl. Microbiol.">
        <title>Natronocalculus amylovorans gen. nov., sp. nov., and Natranaeroarchaeum aerophilus sp. nov., dominant culturable amylolytic natronoarchaea from hypersaline soda lakes in southwestern Siberia.</title>
        <authorList>
            <person name="Sorokin D.Y."/>
            <person name="Elcheninov A.G."/>
            <person name="Khizhniak T.V."/>
            <person name="Koenen M."/>
            <person name="Bale N.J."/>
            <person name="Damste J.S.S."/>
            <person name="Kublanov I.V."/>
        </authorList>
    </citation>
    <scope>NUCLEOTIDE SEQUENCE [LARGE SCALE GENOMIC DNA]</scope>
    <source>
        <strain evidence="3 4">AArc-St1-1</strain>
    </source>
</reference>
<feature type="transmembrane region" description="Helical" evidence="1">
    <location>
        <begin position="38"/>
        <end position="61"/>
    </location>
</feature>
<feature type="transmembrane region" description="Helical" evidence="1">
    <location>
        <begin position="150"/>
        <end position="173"/>
    </location>
</feature>